<evidence type="ECO:0000313" key="3">
    <source>
        <dbReference type="Proteomes" id="UP000000378"/>
    </source>
</evidence>
<gene>
    <name evidence="2" type="ordered locus">Slip_1808</name>
</gene>
<dbReference type="Proteomes" id="UP000000378">
    <property type="component" value="Chromosome"/>
</dbReference>
<reference evidence="3" key="1">
    <citation type="journal article" date="2010" name="Stand. Genomic Sci.">
        <title>Complete genome sequence of Syntrophothermus lipocalidus type strain (TGB-C1T).</title>
        <authorList>
            <consortium name="US DOE Joint Genome Institute (JGI-PGF)"/>
            <person name="Djao O."/>
            <person name="Zhang X."/>
            <person name="Lucas S."/>
            <person name="Lapidus A."/>
            <person name="Glavina Del Rio T."/>
            <person name="Nolan M."/>
            <person name="Tice H."/>
            <person name="Cheng J."/>
            <person name="Han C."/>
            <person name="Tapia R."/>
            <person name="Goodwin L."/>
            <person name="Pitluck S."/>
            <person name="Liolios K."/>
            <person name="Ivanova N."/>
            <person name="Mavromatis K."/>
            <person name="Mikhailova N."/>
            <person name="Ovchinnikova G."/>
            <person name="Pati A."/>
            <person name="Brambilla E."/>
            <person name="Chen A."/>
            <person name="Palaniappan K."/>
            <person name="Land M."/>
            <person name="Hauser L."/>
            <person name="Chang Y."/>
            <person name="Jeffries C."/>
            <person name="Rohde M."/>
            <person name="Sikorski J."/>
            <person name="Spring S."/>
            <person name="Goker M."/>
            <person name="Detter J."/>
            <person name="Woyke T."/>
            <person name="Bristow J."/>
            <person name="Eisen J."/>
            <person name="Markowitz V."/>
            <person name="Hugenholtz P."/>
            <person name="Kyrpides N."/>
            <person name="Klenk H."/>
        </authorList>
    </citation>
    <scope>NUCLEOTIDE SEQUENCE [LARGE SCALE GENOMIC DNA]</scope>
    <source>
        <strain evidence="3">DSM 12680 / TGB-C1</strain>
    </source>
</reference>
<dbReference type="eggNOG" id="ENOG502ZY07">
    <property type="taxonomic scope" value="Bacteria"/>
</dbReference>
<feature type="compositionally biased region" description="Pro residues" evidence="1">
    <location>
        <begin position="408"/>
        <end position="417"/>
    </location>
</feature>
<name>D7CPC8_SYNLT</name>
<dbReference type="Gene3D" id="1.20.1480.30">
    <property type="entry name" value="Designed four-helix bundle protein"/>
    <property type="match status" value="1"/>
</dbReference>
<feature type="compositionally biased region" description="Low complexity" evidence="1">
    <location>
        <begin position="394"/>
        <end position="407"/>
    </location>
</feature>
<accession>D7CPC8</accession>
<reference evidence="2 3" key="2">
    <citation type="journal article" date="2010" name="Stand. Genomic Sci.">
        <title>Complete genome sequence of Syntrophothermus lipocalidus type strain (TGB-C1).</title>
        <authorList>
            <person name="Djao O.D."/>
            <person name="Zhang X."/>
            <person name="Lucas S."/>
            <person name="Lapidus A."/>
            <person name="Del Rio T.G."/>
            <person name="Nolan M."/>
            <person name="Tice H."/>
            <person name="Cheng J.F."/>
            <person name="Han C."/>
            <person name="Tapia R."/>
            <person name="Goodwin L."/>
            <person name="Pitluck S."/>
            <person name="Liolios K."/>
            <person name="Ivanova N."/>
            <person name="Mavromatis K."/>
            <person name="Mikhailova N."/>
            <person name="Ovchinnikova G."/>
            <person name="Pati A."/>
            <person name="Brambilla E."/>
            <person name="Chen A."/>
            <person name="Palaniappan K."/>
            <person name="Land M."/>
            <person name="Hauser L."/>
            <person name="Chang Y.J."/>
            <person name="Jeffries C.D."/>
            <person name="Rohde M."/>
            <person name="Sikorski J."/>
            <person name="Spring S."/>
            <person name="Goker M."/>
            <person name="Detter J.C."/>
            <person name="Woyke T."/>
            <person name="Bristow J."/>
            <person name="Eisen J.A."/>
            <person name="Markowitz V."/>
            <person name="Hugenholtz P."/>
            <person name="Kyrpides N.C."/>
            <person name="Klenk H.P."/>
        </authorList>
    </citation>
    <scope>NUCLEOTIDE SEQUENCE [LARGE SCALE GENOMIC DNA]</scope>
    <source>
        <strain evidence="3">DSM 12680 / TGB-C1</strain>
    </source>
</reference>
<dbReference type="HOGENOM" id="CLU_658764_0_0_9"/>
<evidence type="ECO:0000256" key="1">
    <source>
        <dbReference type="SAM" id="MobiDB-lite"/>
    </source>
</evidence>
<organism evidence="2 3">
    <name type="scientific">Syntrophothermus lipocalidus (strain DSM 12680 / TGB-C1)</name>
    <dbReference type="NCBI Taxonomy" id="643648"/>
    <lineage>
        <taxon>Bacteria</taxon>
        <taxon>Bacillati</taxon>
        <taxon>Bacillota</taxon>
        <taxon>Clostridia</taxon>
        <taxon>Eubacteriales</taxon>
        <taxon>Syntrophomonadaceae</taxon>
        <taxon>Syntrophothermus</taxon>
    </lineage>
</organism>
<feature type="region of interest" description="Disordered" evidence="1">
    <location>
        <begin position="285"/>
        <end position="417"/>
    </location>
</feature>
<sequence length="417" mass="45689">MKRSWHAWLAVILSFLTVLANTPLVWAEVTYSSECIVASTSETNTTVGSLYVTADPEHRLGYYITQLKVSWEIQPGDSVRVRWWDGQATELQATVLDTGQVSVREQTVTVPSSACTAQIELTSGTATGNRYAWMKECTNNYGNTTVFVDPDIPTEPPPEEPPPEEPPPSGGGTDLSGVITELQNIGGQLRDIGGDVATIKSRMSDVISGISEVTDTLDTISSQLDSISSDMNSQFNAVKSRLDTISSDLAVVKNDLQTVKNYLTTPRTAQGLQVNPLPTVTFDSTVPDMSEPYQEPYEYDRPDPELPPAVFSPEPLPLAPDPEVMPHDEPVQMEQAVVPNEPLTRDQPLTRESSVMDQPLSREAPRQQDPVIMQDPLTREQPITRNTPYGRENPLTPAQPLTRQTPLTPDPPLTPGG</sequence>
<dbReference type="OrthoDB" id="1809810at2"/>
<proteinExistence type="predicted"/>
<dbReference type="AlphaFoldDB" id="D7CPC8"/>
<feature type="region of interest" description="Disordered" evidence="1">
    <location>
        <begin position="145"/>
        <end position="177"/>
    </location>
</feature>
<protein>
    <submittedName>
        <fullName evidence="2">Uncharacterized protein</fullName>
    </submittedName>
</protein>
<dbReference type="KEGG" id="slp:Slip_1808"/>
<evidence type="ECO:0000313" key="2">
    <source>
        <dbReference type="EMBL" id="ADI02563.1"/>
    </source>
</evidence>
<keyword evidence="3" id="KW-1185">Reference proteome</keyword>
<dbReference type="RefSeq" id="WP_013175965.1">
    <property type="nucleotide sequence ID" value="NC_014220.1"/>
</dbReference>
<dbReference type="STRING" id="643648.Slip_1808"/>
<dbReference type="EMBL" id="CP002048">
    <property type="protein sequence ID" value="ADI02563.1"/>
    <property type="molecule type" value="Genomic_DNA"/>
</dbReference>